<keyword evidence="5" id="KW-0762">Sugar transport</keyword>
<comment type="caution">
    <text evidence="13">The sequence shown here is derived from an EMBL/GenBank/DDBJ whole genome shotgun (WGS) entry which is preliminary data.</text>
</comment>
<evidence type="ECO:0000256" key="5">
    <source>
        <dbReference type="ARBA" id="ARBA00022597"/>
    </source>
</evidence>
<comment type="function">
    <text evidence="1">The phosphoenolpyruvate-dependent sugar phosphotransferase system (sugar PTS), a major carbohydrate active transport system, catalyzes the phosphorylation of incoming sugar substrates concomitantly with their translocation across the cell membrane. The enzyme II CmtAB PTS system is involved in D-mannitol transport.</text>
</comment>
<sequence>MSSQILKEENVVIGAALSSKEEAIRTVGNILVDQGYVETDYIASMMEREELTSTYMGNYIAIPHGTEDSKSQIKSSGLSIVQAPDGVDYGDGNKVKLLIGIAGKGDEHLEILSKIALVCSDADNVEKMLQATTKQELLAQFEEVK</sequence>
<evidence type="ECO:0000256" key="9">
    <source>
        <dbReference type="ARBA" id="ARBA00029908"/>
    </source>
</evidence>
<dbReference type="SUPFAM" id="SSF55804">
    <property type="entry name" value="Phoshotransferase/anion transport protein"/>
    <property type="match status" value="1"/>
</dbReference>
<keyword evidence="8" id="KW-0418">Kinase</keyword>
<dbReference type="InterPro" id="IPR002178">
    <property type="entry name" value="PTS_EIIA_type-2_dom"/>
</dbReference>
<evidence type="ECO:0000256" key="3">
    <source>
        <dbReference type="ARBA" id="ARBA00022448"/>
    </source>
</evidence>
<dbReference type="GO" id="GO:0090563">
    <property type="term" value="F:protein-phosphocysteine-sugar phosphotransferase activity"/>
    <property type="evidence" value="ECO:0007669"/>
    <property type="project" value="TreeGrafter"/>
</dbReference>
<protein>
    <recommendedName>
        <fullName evidence="2">Mannitol-specific phosphotransferase enzyme IIA component</fullName>
    </recommendedName>
    <alternativeName>
        <fullName evidence="10">EIIA</fullName>
    </alternativeName>
    <alternativeName>
        <fullName evidence="11">EIII</fullName>
    </alternativeName>
    <alternativeName>
        <fullName evidence="9">PTS system mannitol-specific EIIA component</fullName>
    </alternativeName>
</protein>
<keyword evidence="7" id="KW-0598">Phosphotransferase system</keyword>
<reference evidence="13 14" key="1">
    <citation type="submission" date="2018-09" db="EMBL/GenBank/DDBJ databases">
        <title>Genomic Encyclopedia of Archaeal and Bacterial Type Strains, Phase II (KMG-II): from individual species to whole genera.</title>
        <authorList>
            <person name="Goeker M."/>
        </authorList>
    </citation>
    <scope>NUCLEOTIDE SEQUENCE [LARGE SCALE GENOMIC DNA]</scope>
    <source>
        <strain evidence="13 14">DSM 17008</strain>
    </source>
</reference>
<evidence type="ECO:0000259" key="12">
    <source>
        <dbReference type="PROSITE" id="PS51094"/>
    </source>
</evidence>
<evidence type="ECO:0000256" key="7">
    <source>
        <dbReference type="ARBA" id="ARBA00022683"/>
    </source>
</evidence>
<dbReference type="PROSITE" id="PS51094">
    <property type="entry name" value="PTS_EIIA_TYPE_2"/>
    <property type="match status" value="1"/>
</dbReference>
<dbReference type="Proteomes" id="UP000285120">
    <property type="component" value="Unassembled WGS sequence"/>
</dbReference>
<evidence type="ECO:0000256" key="8">
    <source>
        <dbReference type="ARBA" id="ARBA00022777"/>
    </source>
</evidence>
<dbReference type="GO" id="GO:0005886">
    <property type="term" value="C:plasma membrane"/>
    <property type="evidence" value="ECO:0007669"/>
    <property type="project" value="TreeGrafter"/>
</dbReference>
<evidence type="ECO:0000256" key="1">
    <source>
        <dbReference type="ARBA" id="ARBA00002434"/>
    </source>
</evidence>
<keyword evidence="6" id="KW-0808">Transferase</keyword>
<evidence type="ECO:0000256" key="10">
    <source>
        <dbReference type="ARBA" id="ARBA00030956"/>
    </source>
</evidence>
<keyword evidence="3" id="KW-0813">Transport</keyword>
<organism evidence="13 14">
    <name type="scientific">Sinobaca qinghaiensis</name>
    <dbReference type="NCBI Taxonomy" id="342944"/>
    <lineage>
        <taxon>Bacteria</taxon>
        <taxon>Bacillati</taxon>
        <taxon>Bacillota</taxon>
        <taxon>Bacilli</taxon>
        <taxon>Bacillales</taxon>
        <taxon>Sporolactobacillaceae</taxon>
        <taxon>Sinobaca</taxon>
    </lineage>
</organism>
<feature type="domain" description="PTS EIIA type-2" evidence="12">
    <location>
        <begin position="4"/>
        <end position="144"/>
    </location>
</feature>
<dbReference type="Gene3D" id="3.40.930.10">
    <property type="entry name" value="Mannitol-specific EII, Chain A"/>
    <property type="match status" value="1"/>
</dbReference>
<gene>
    <name evidence="13" type="ORF">ATL39_1550</name>
</gene>
<keyword evidence="4" id="KW-0597">Phosphoprotein</keyword>
<dbReference type="PROSITE" id="PS00372">
    <property type="entry name" value="PTS_EIIA_TYPE_2_HIS"/>
    <property type="match status" value="1"/>
</dbReference>
<dbReference type="RefSeq" id="WP_120192737.1">
    <property type="nucleotide sequence ID" value="NZ_RAPK01000008.1"/>
</dbReference>
<evidence type="ECO:0000256" key="4">
    <source>
        <dbReference type="ARBA" id="ARBA00022553"/>
    </source>
</evidence>
<dbReference type="GO" id="GO:0009401">
    <property type="term" value="P:phosphoenolpyruvate-dependent sugar phosphotransferase system"/>
    <property type="evidence" value="ECO:0007669"/>
    <property type="project" value="UniProtKB-KW"/>
</dbReference>
<evidence type="ECO:0000256" key="6">
    <source>
        <dbReference type="ARBA" id="ARBA00022679"/>
    </source>
</evidence>
<dbReference type="PANTHER" id="PTHR30181:SF2">
    <property type="entry name" value="PTS SYSTEM MANNITOL-SPECIFIC EIICBA COMPONENT"/>
    <property type="match status" value="1"/>
</dbReference>
<dbReference type="EMBL" id="RAPK01000008">
    <property type="protein sequence ID" value="RKD73259.1"/>
    <property type="molecule type" value="Genomic_DNA"/>
</dbReference>
<name>A0A419V405_9BACL</name>
<dbReference type="AlphaFoldDB" id="A0A419V405"/>
<dbReference type="InterPro" id="IPR016152">
    <property type="entry name" value="PTrfase/Anion_transptr"/>
</dbReference>
<dbReference type="Pfam" id="PF00359">
    <property type="entry name" value="PTS_EIIA_2"/>
    <property type="match status" value="1"/>
</dbReference>
<dbReference type="OrthoDB" id="1640042at2"/>
<proteinExistence type="predicted"/>
<dbReference type="PANTHER" id="PTHR30181">
    <property type="entry name" value="MANNITOL PERMEASE IIC COMPONENT"/>
    <property type="match status" value="1"/>
</dbReference>
<evidence type="ECO:0000256" key="11">
    <source>
        <dbReference type="ARBA" id="ARBA00030962"/>
    </source>
</evidence>
<dbReference type="InterPro" id="IPR050893">
    <property type="entry name" value="Sugar_PTS"/>
</dbReference>
<dbReference type="CDD" id="cd00211">
    <property type="entry name" value="PTS_IIA_fru"/>
    <property type="match status" value="1"/>
</dbReference>
<keyword evidence="14" id="KW-1185">Reference proteome</keyword>
<accession>A0A419V405</accession>
<evidence type="ECO:0000313" key="13">
    <source>
        <dbReference type="EMBL" id="RKD73259.1"/>
    </source>
</evidence>
<dbReference type="GO" id="GO:0016301">
    <property type="term" value="F:kinase activity"/>
    <property type="evidence" value="ECO:0007669"/>
    <property type="project" value="UniProtKB-KW"/>
</dbReference>
<evidence type="ECO:0000313" key="14">
    <source>
        <dbReference type="Proteomes" id="UP000285120"/>
    </source>
</evidence>
<evidence type="ECO:0000256" key="2">
    <source>
        <dbReference type="ARBA" id="ARBA00014783"/>
    </source>
</evidence>